<dbReference type="InterPro" id="IPR013766">
    <property type="entry name" value="Thioredoxin_domain"/>
</dbReference>
<dbReference type="EMBL" id="SJSA01000001">
    <property type="protein sequence ID" value="TGG40220.1"/>
    <property type="molecule type" value="Genomic_DNA"/>
</dbReference>
<dbReference type="PANTHER" id="PTHR42852">
    <property type="entry name" value="THIOL:DISULFIDE INTERCHANGE PROTEIN DSBE"/>
    <property type="match status" value="1"/>
</dbReference>
<dbReference type="AlphaFoldDB" id="A0A4Z0VA66"/>
<feature type="chain" id="PRO_5021416155" evidence="1">
    <location>
        <begin position="19"/>
        <end position="448"/>
    </location>
</feature>
<comment type="caution">
    <text evidence="3">The sequence shown here is derived from an EMBL/GenBank/DDBJ whole genome shotgun (WGS) entry which is preliminary data.</text>
</comment>
<dbReference type="InterPro" id="IPR050553">
    <property type="entry name" value="Thioredoxin_ResA/DsbE_sf"/>
</dbReference>
<evidence type="ECO:0000313" key="3">
    <source>
        <dbReference type="EMBL" id="TGG40220.1"/>
    </source>
</evidence>
<dbReference type="InterPro" id="IPR013740">
    <property type="entry name" value="Redoxin"/>
</dbReference>
<dbReference type="Gene3D" id="3.40.30.10">
    <property type="entry name" value="Glutaredoxin"/>
    <property type="match status" value="1"/>
</dbReference>
<dbReference type="SUPFAM" id="SSF52833">
    <property type="entry name" value="Thioredoxin-like"/>
    <property type="match status" value="1"/>
</dbReference>
<feature type="domain" description="Thioredoxin" evidence="2">
    <location>
        <begin position="310"/>
        <end position="448"/>
    </location>
</feature>
<protein>
    <submittedName>
        <fullName evidence="3">TlpA family protein disulfide reductase</fullName>
    </submittedName>
</protein>
<proteinExistence type="predicted"/>
<dbReference type="RefSeq" id="WP_135471233.1">
    <property type="nucleotide sequence ID" value="NZ_CASJDB010000014.1"/>
</dbReference>
<dbReference type="PANTHER" id="PTHR42852:SF13">
    <property type="entry name" value="PROTEIN DIPZ"/>
    <property type="match status" value="1"/>
</dbReference>
<keyword evidence="4" id="KW-1185">Reference proteome</keyword>
<keyword evidence="1" id="KW-0732">Signal</keyword>
<dbReference type="Proteomes" id="UP000297635">
    <property type="component" value="Unassembled WGS sequence"/>
</dbReference>
<sequence length="448" mass="48660">MKSILPLILLLLSGISSTAGNLSVTFDLSGNPGSEDINITLRPAEDYNPASSVTLARSGTQRTGEIPASPSGLYYLYCYTPQYQTSIPVSLDASSFTAPVKVNVDAGDFVVSTSLAGPVNSALADANSRFVSRSRLIGNKSVEMTGDELRDNLRGFSADADAVISAAKLPAPAQEFIRLWAYTLASDSYSMALYMRSRADKQVTFSVSDILPPPAAILDTPMAAGFPSAMGAVVSTLPGKSLEERLESLHSGYRTQAIKDNVTPMLIESFLSSFDYKNDFESGEARLAALTDRYSLPAKYLAGFRARRATVPGLPFPSGITLLDRDGNTVDFSSFRGKYVYVDLWASWCGPCCKEVPFLQKLEKELSDSNVIFVSISCDSSTAPWLKKMQQLSMHGNQLIDTTGDLNRKLNIRGIPHFLIYDPQGNLHTYNAPRPSSSQILPLLRSLK</sequence>
<dbReference type="CDD" id="cd02966">
    <property type="entry name" value="TlpA_like_family"/>
    <property type="match status" value="1"/>
</dbReference>
<organism evidence="3 4">
    <name type="scientific">Duncaniella freteri</name>
    <dbReference type="NCBI Taxonomy" id="2530391"/>
    <lineage>
        <taxon>Bacteria</taxon>
        <taxon>Pseudomonadati</taxon>
        <taxon>Bacteroidota</taxon>
        <taxon>Bacteroidia</taxon>
        <taxon>Bacteroidales</taxon>
        <taxon>Muribaculaceae</taxon>
        <taxon>Duncaniella</taxon>
    </lineage>
</organism>
<name>A0A4Z0VA66_9BACT</name>
<dbReference type="PROSITE" id="PS51352">
    <property type="entry name" value="THIOREDOXIN_2"/>
    <property type="match status" value="1"/>
</dbReference>
<dbReference type="GeneID" id="82149288"/>
<evidence type="ECO:0000259" key="2">
    <source>
        <dbReference type="PROSITE" id="PS51352"/>
    </source>
</evidence>
<gene>
    <name evidence="3" type="ORF">EZ315_05730</name>
</gene>
<dbReference type="InterPro" id="IPR036249">
    <property type="entry name" value="Thioredoxin-like_sf"/>
</dbReference>
<accession>A0A4Z0VA66</accession>
<reference evidence="3 4" key="1">
    <citation type="submission" date="2019-02" db="EMBL/GenBank/DDBJ databases">
        <title>Isolation and identification of novel species under the genus Muribaculum.</title>
        <authorList>
            <person name="Miyake S."/>
            <person name="Ding Y."/>
            <person name="Low A."/>
            <person name="Soh M."/>
            <person name="Seedorf H."/>
        </authorList>
    </citation>
    <scope>NUCLEOTIDE SEQUENCE [LARGE SCALE GENOMIC DNA]</scope>
    <source>
        <strain evidence="3 4">TLL-A3</strain>
    </source>
</reference>
<evidence type="ECO:0000256" key="1">
    <source>
        <dbReference type="SAM" id="SignalP"/>
    </source>
</evidence>
<feature type="signal peptide" evidence="1">
    <location>
        <begin position="1"/>
        <end position="18"/>
    </location>
</feature>
<dbReference type="Pfam" id="PF08534">
    <property type="entry name" value="Redoxin"/>
    <property type="match status" value="1"/>
</dbReference>
<evidence type="ECO:0000313" key="4">
    <source>
        <dbReference type="Proteomes" id="UP000297635"/>
    </source>
</evidence>
<dbReference type="GO" id="GO:0016491">
    <property type="term" value="F:oxidoreductase activity"/>
    <property type="evidence" value="ECO:0007669"/>
    <property type="project" value="InterPro"/>
</dbReference>